<dbReference type="EMBL" id="JARPXM010000002">
    <property type="protein sequence ID" value="MDT2537128.1"/>
    <property type="molecule type" value="Genomic_DNA"/>
</dbReference>
<dbReference type="PROSITE" id="PS51736">
    <property type="entry name" value="RECOMBINASES_3"/>
    <property type="match status" value="1"/>
</dbReference>
<protein>
    <submittedName>
        <fullName evidence="3">Recombinase family protein</fullName>
    </submittedName>
</protein>
<proteinExistence type="predicted"/>
<dbReference type="Proteomes" id="UP001249240">
    <property type="component" value="Unassembled WGS sequence"/>
</dbReference>
<dbReference type="Pfam" id="PF00239">
    <property type="entry name" value="Resolvase"/>
    <property type="match status" value="1"/>
</dbReference>
<dbReference type="GO" id="GO:0000150">
    <property type="term" value="F:DNA strand exchange activity"/>
    <property type="evidence" value="ECO:0007669"/>
    <property type="project" value="InterPro"/>
</dbReference>
<accession>A0AAW8SV17</accession>
<dbReference type="InterPro" id="IPR006119">
    <property type="entry name" value="Resolv_N"/>
</dbReference>
<comment type="caution">
    <text evidence="3">The sequence shown here is derived from an EMBL/GenBank/DDBJ whole genome shotgun (WGS) entry which is preliminary data.</text>
</comment>
<evidence type="ECO:0000313" key="4">
    <source>
        <dbReference type="Proteomes" id="UP001249240"/>
    </source>
</evidence>
<dbReference type="GO" id="GO:0003677">
    <property type="term" value="F:DNA binding"/>
    <property type="evidence" value="ECO:0007669"/>
    <property type="project" value="InterPro"/>
</dbReference>
<dbReference type="CDD" id="cd00338">
    <property type="entry name" value="Ser_Recombinase"/>
    <property type="match status" value="1"/>
</dbReference>
<dbReference type="InterPro" id="IPR038109">
    <property type="entry name" value="DNA_bind_recomb_sf"/>
</dbReference>
<dbReference type="InterPro" id="IPR036162">
    <property type="entry name" value="Resolvase-like_N_sf"/>
</dbReference>
<dbReference type="InterPro" id="IPR011109">
    <property type="entry name" value="DNA_bind_recombinase_dom"/>
</dbReference>
<dbReference type="Pfam" id="PF07508">
    <property type="entry name" value="Recombinase"/>
    <property type="match status" value="1"/>
</dbReference>
<dbReference type="Gene3D" id="3.40.50.1390">
    <property type="entry name" value="Resolvase, N-terminal catalytic domain"/>
    <property type="match status" value="1"/>
</dbReference>
<organism evidence="3 4">
    <name type="scientific">Enterococcus raffinosus</name>
    <dbReference type="NCBI Taxonomy" id="71452"/>
    <lineage>
        <taxon>Bacteria</taxon>
        <taxon>Bacillati</taxon>
        <taxon>Bacillota</taxon>
        <taxon>Bacilli</taxon>
        <taxon>Lactobacillales</taxon>
        <taxon>Enterococcaceae</taxon>
        <taxon>Enterococcus</taxon>
    </lineage>
</organism>
<evidence type="ECO:0000259" key="1">
    <source>
        <dbReference type="PROSITE" id="PS51736"/>
    </source>
</evidence>
<feature type="domain" description="Resolvase/invertase-type recombinase catalytic" evidence="1">
    <location>
        <begin position="1"/>
        <end position="149"/>
    </location>
</feature>
<dbReference type="PANTHER" id="PTHR30461">
    <property type="entry name" value="DNA-INVERTASE FROM LAMBDOID PROPHAGE"/>
    <property type="match status" value="1"/>
</dbReference>
<feature type="domain" description="Recombinase" evidence="2">
    <location>
        <begin position="157"/>
        <end position="261"/>
    </location>
</feature>
<dbReference type="SMART" id="SM00857">
    <property type="entry name" value="Resolvase"/>
    <property type="match status" value="1"/>
</dbReference>
<dbReference type="PANTHER" id="PTHR30461:SF23">
    <property type="entry name" value="DNA RECOMBINASE-RELATED"/>
    <property type="match status" value="1"/>
</dbReference>
<dbReference type="PROSITE" id="PS51737">
    <property type="entry name" value="RECOMBINASE_DNA_BIND"/>
    <property type="match status" value="1"/>
</dbReference>
<evidence type="ECO:0000313" key="3">
    <source>
        <dbReference type="EMBL" id="MDT2537128.1"/>
    </source>
</evidence>
<name>A0AAW8SV17_9ENTE</name>
<dbReference type="AlphaFoldDB" id="A0AAW8SV17"/>
<dbReference type="Gene3D" id="3.90.1750.20">
    <property type="entry name" value="Putative Large Serine Recombinase, Chain B, Domain 2"/>
    <property type="match status" value="1"/>
</dbReference>
<dbReference type="SUPFAM" id="SSF53041">
    <property type="entry name" value="Resolvase-like"/>
    <property type="match status" value="1"/>
</dbReference>
<dbReference type="InterPro" id="IPR050639">
    <property type="entry name" value="SSR_resolvase"/>
</dbReference>
<evidence type="ECO:0000259" key="2">
    <source>
        <dbReference type="PROSITE" id="PS51737"/>
    </source>
</evidence>
<dbReference type="RefSeq" id="WP_010746962.1">
    <property type="nucleotide sequence ID" value="NZ_BAAAXM010000064.1"/>
</dbReference>
<sequence>MIAIYCRTSLDANENKVSRKIQLDEVLKTLKNQGITEPYEVFEEIASAKDIKHRPVLRSVLENIQGSKYTQFWSMSLDRISRKLVDLLYIFEVCKENNVLVNTVKEPLDQQNLMMRDLQIQMIGAVREYQRETIGEYLEIANKVKSEKGLWLNGSAPYGYSYSKGKVTVVKSEAKVVKKIFELYIAGMGYQKIASYLNESGIQYRKQKSFERYHIRNILKNEKYVGKIVNRFGEFNGQHEAIISDHMFNKAKKIRETKRNTYRKKIDYLGLTCICPHCGRRLSQVQKNENRYYYCSSEQLTNAHERYYVNATSLENKVKNALLDWIGQKDRLAKMKHDYRQKFVEFDSRNKNKLRYLESQKEAIYTKYYQDKVTVEELALTIEKLDKEIVSIEHNENLKQMELSSSQEVLRELAENIQNYFSENDWVNLVDKVELTTEKEVSEIYAHGIPLLDKSNSQFILSSKI</sequence>
<gene>
    <name evidence="3" type="ORF">P7D78_03245</name>
</gene>
<reference evidence="3" key="1">
    <citation type="submission" date="2023-03" db="EMBL/GenBank/DDBJ databases">
        <authorList>
            <person name="Shen W."/>
            <person name="Cai J."/>
        </authorList>
    </citation>
    <scope>NUCLEOTIDE SEQUENCE</scope>
    <source>
        <strain evidence="3">B646-2</strain>
    </source>
</reference>